<reference evidence="2 3" key="1">
    <citation type="submission" date="2018-06" db="EMBL/GenBank/DDBJ databases">
        <authorList>
            <consortium name="Pathogen Informatics"/>
            <person name="Doyle S."/>
        </authorList>
    </citation>
    <scope>NUCLEOTIDE SEQUENCE [LARGE SCALE GENOMIC DNA]</scope>
    <source>
        <strain evidence="2 3">NCTC11179</strain>
    </source>
</reference>
<gene>
    <name evidence="2" type="ORF">NCTC11179_01870</name>
</gene>
<dbReference type="SMART" id="SM00530">
    <property type="entry name" value="HTH_XRE"/>
    <property type="match status" value="1"/>
</dbReference>
<feature type="domain" description="HTH cro/C1-type" evidence="1">
    <location>
        <begin position="39"/>
        <end position="96"/>
    </location>
</feature>
<organism evidence="2 3">
    <name type="scientific">Myroides odoratus</name>
    <name type="common">Flavobacterium odoratum</name>
    <dbReference type="NCBI Taxonomy" id="256"/>
    <lineage>
        <taxon>Bacteria</taxon>
        <taxon>Pseudomonadati</taxon>
        <taxon>Bacteroidota</taxon>
        <taxon>Flavobacteriia</taxon>
        <taxon>Flavobacteriales</taxon>
        <taxon>Flavobacteriaceae</taxon>
        <taxon>Myroides</taxon>
    </lineage>
</organism>
<proteinExistence type="predicted"/>
<evidence type="ECO:0000313" key="2">
    <source>
        <dbReference type="EMBL" id="STZ28328.1"/>
    </source>
</evidence>
<keyword evidence="3" id="KW-1185">Reference proteome</keyword>
<dbReference type="InterPro" id="IPR001387">
    <property type="entry name" value="Cro/C1-type_HTH"/>
</dbReference>
<protein>
    <submittedName>
        <fullName evidence="2">Helix-turn-helix domain</fullName>
    </submittedName>
</protein>
<dbReference type="GO" id="GO:0003677">
    <property type="term" value="F:DNA binding"/>
    <property type="evidence" value="ECO:0007669"/>
    <property type="project" value="InterPro"/>
</dbReference>
<dbReference type="Pfam" id="PF01381">
    <property type="entry name" value="HTH_3"/>
    <property type="match status" value="1"/>
</dbReference>
<dbReference type="PROSITE" id="PS50943">
    <property type="entry name" value="HTH_CROC1"/>
    <property type="match status" value="1"/>
</dbReference>
<dbReference type="InterPro" id="IPR010982">
    <property type="entry name" value="Lambda_DNA-bd_dom_sf"/>
</dbReference>
<sequence length="98" mass="11304">MGYHTPTGKYVCIFLTLLKICNYKIIEIMSLKEEIAQKLKARRIELGLTMEELAILVWGDPAKRAQISNYENGKRAFSLDTLELFLEALQMNLILQNK</sequence>
<name>A0A378RNN2_MYROD</name>
<dbReference type="Gene3D" id="1.10.260.40">
    <property type="entry name" value="lambda repressor-like DNA-binding domains"/>
    <property type="match status" value="1"/>
</dbReference>
<dbReference type="CDD" id="cd00093">
    <property type="entry name" value="HTH_XRE"/>
    <property type="match status" value="1"/>
</dbReference>
<dbReference type="EMBL" id="UGQL01000001">
    <property type="protein sequence ID" value="STZ28328.1"/>
    <property type="molecule type" value="Genomic_DNA"/>
</dbReference>
<dbReference type="Proteomes" id="UP000255024">
    <property type="component" value="Unassembled WGS sequence"/>
</dbReference>
<dbReference type="AlphaFoldDB" id="A0A378RNN2"/>
<evidence type="ECO:0000259" key="1">
    <source>
        <dbReference type="PROSITE" id="PS50943"/>
    </source>
</evidence>
<evidence type="ECO:0000313" key="3">
    <source>
        <dbReference type="Proteomes" id="UP000255024"/>
    </source>
</evidence>
<accession>A0A378RNN2</accession>
<dbReference type="SUPFAM" id="SSF47413">
    <property type="entry name" value="lambda repressor-like DNA-binding domains"/>
    <property type="match status" value="1"/>
</dbReference>